<dbReference type="Pfam" id="PF04724">
    <property type="entry name" value="Glyco_transf_17"/>
    <property type="match status" value="2"/>
</dbReference>
<dbReference type="GO" id="GO:0003830">
    <property type="term" value="F:beta-1,4-mannosylglycoprotein 4-beta-N-acetylglucosaminyltransferase activity"/>
    <property type="evidence" value="ECO:0007669"/>
    <property type="project" value="InterPro"/>
</dbReference>
<evidence type="ECO:0000313" key="1">
    <source>
        <dbReference type="EMBL" id="KAJ4981118.1"/>
    </source>
</evidence>
<dbReference type="PANTHER" id="PTHR12224">
    <property type="entry name" value="BETA-1,4-MANNOSYL-GLYCOPROTEIN BETA-1,4-N-ACETYLGLUCOSAMINYL-TRANSFERASE"/>
    <property type="match status" value="1"/>
</dbReference>
<evidence type="ECO:0000313" key="2">
    <source>
        <dbReference type="Proteomes" id="UP001141806"/>
    </source>
</evidence>
<dbReference type="OrthoDB" id="6474464at2759"/>
<keyword evidence="2" id="KW-1185">Reference proteome</keyword>
<dbReference type="AlphaFoldDB" id="A0A9Q0R2N1"/>
<protein>
    <submittedName>
        <fullName evidence="1">Uncharacterized protein</fullName>
    </submittedName>
</protein>
<proteinExistence type="predicted"/>
<dbReference type="GO" id="GO:0016020">
    <property type="term" value="C:membrane"/>
    <property type="evidence" value="ECO:0007669"/>
    <property type="project" value="InterPro"/>
</dbReference>
<dbReference type="InterPro" id="IPR006813">
    <property type="entry name" value="Glyco_trans_17"/>
</dbReference>
<organism evidence="1 2">
    <name type="scientific">Protea cynaroides</name>
    <dbReference type="NCBI Taxonomy" id="273540"/>
    <lineage>
        <taxon>Eukaryota</taxon>
        <taxon>Viridiplantae</taxon>
        <taxon>Streptophyta</taxon>
        <taxon>Embryophyta</taxon>
        <taxon>Tracheophyta</taxon>
        <taxon>Spermatophyta</taxon>
        <taxon>Magnoliopsida</taxon>
        <taxon>Proteales</taxon>
        <taxon>Proteaceae</taxon>
        <taxon>Protea</taxon>
    </lineage>
</organism>
<dbReference type="GO" id="GO:0006044">
    <property type="term" value="P:N-acetylglucosamine metabolic process"/>
    <property type="evidence" value="ECO:0007669"/>
    <property type="project" value="TreeGrafter"/>
</dbReference>
<dbReference type="PANTHER" id="PTHR12224:SF25">
    <property type="entry name" value="BETA-1,4-N-ACETYLGLUCOSAMINYLTRANSFERASE FAMILY PROTEIN"/>
    <property type="match status" value="1"/>
</dbReference>
<gene>
    <name evidence="1" type="ORF">NE237_031955</name>
</gene>
<accession>A0A9Q0R2N1</accession>
<dbReference type="EMBL" id="JAMYWD010000001">
    <property type="protein sequence ID" value="KAJ4981118.1"/>
    <property type="molecule type" value="Genomic_DNA"/>
</dbReference>
<sequence>MAGLSAPNLATMSLKSSLTMSLKSSLTMSLTCLRSDGMPYLSQFIILESKTTFTGIPKRLFFTENRARFGFAEGKIVHGVFPGKIAKPGSHENPFDLESQQRGSMNALIHQARISNGDLLIISDEIPTQTLHVFLRIPMDFKSWKATVNVYNPWTNYDHYRQSNLILSDAGWHCRFCFRHIQEFIFKNTAYSHADRCQQFLNPKRIQKIKCIGDDLFDTLPEEYSFQVQIKKLGSIQKSTSAVQLLVYLIDNVDKFSFPLPGGCLWISNMTKVEILRQFSFSD</sequence>
<dbReference type="Proteomes" id="UP001141806">
    <property type="component" value="Unassembled WGS sequence"/>
</dbReference>
<reference evidence="1" key="1">
    <citation type="journal article" date="2023" name="Plant J.">
        <title>The genome of the king protea, Protea cynaroides.</title>
        <authorList>
            <person name="Chang J."/>
            <person name="Duong T.A."/>
            <person name="Schoeman C."/>
            <person name="Ma X."/>
            <person name="Roodt D."/>
            <person name="Barker N."/>
            <person name="Li Z."/>
            <person name="Van de Peer Y."/>
            <person name="Mizrachi E."/>
        </authorList>
    </citation>
    <scope>NUCLEOTIDE SEQUENCE</scope>
    <source>
        <tissue evidence="1">Young leaves</tissue>
    </source>
</reference>
<comment type="caution">
    <text evidence="1">The sequence shown here is derived from an EMBL/GenBank/DDBJ whole genome shotgun (WGS) entry which is preliminary data.</text>
</comment>
<name>A0A9Q0R2N1_9MAGN</name>